<feature type="transmembrane region" description="Helical" evidence="3">
    <location>
        <begin position="67"/>
        <end position="85"/>
    </location>
</feature>
<feature type="domain" description="GGDEF" evidence="4">
    <location>
        <begin position="234"/>
        <end position="383"/>
    </location>
</feature>
<feature type="transmembrane region" description="Helical" evidence="3">
    <location>
        <begin position="186"/>
        <end position="204"/>
    </location>
</feature>
<dbReference type="PROSITE" id="PS50887">
    <property type="entry name" value="GGDEF"/>
    <property type="match status" value="1"/>
</dbReference>
<dbReference type="NCBIfam" id="TIGR00254">
    <property type="entry name" value="GGDEF"/>
    <property type="match status" value="2"/>
</dbReference>
<dbReference type="EMBL" id="JAKOGG010000005">
    <property type="protein sequence ID" value="MCS4556721.1"/>
    <property type="molecule type" value="Genomic_DNA"/>
</dbReference>
<feature type="transmembrane region" description="Helical" evidence="3">
    <location>
        <begin position="97"/>
        <end position="115"/>
    </location>
</feature>
<dbReference type="SUPFAM" id="SSF55073">
    <property type="entry name" value="Nucleotide cyclase"/>
    <property type="match status" value="1"/>
</dbReference>
<organism evidence="5 6">
    <name type="scientific">Shewanella electrica</name>
    <dbReference type="NCBI Taxonomy" id="515560"/>
    <lineage>
        <taxon>Bacteria</taxon>
        <taxon>Pseudomonadati</taxon>
        <taxon>Pseudomonadota</taxon>
        <taxon>Gammaproteobacteria</taxon>
        <taxon>Alteromonadales</taxon>
        <taxon>Shewanellaceae</taxon>
        <taxon>Shewanella</taxon>
    </lineage>
</organism>
<dbReference type="EC" id="2.7.7.65" evidence="1"/>
<evidence type="ECO:0000256" key="2">
    <source>
        <dbReference type="ARBA" id="ARBA00034247"/>
    </source>
</evidence>
<name>A0ABT2FK69_9GAMM</name>
<comment type="catalytic activity">
    <reaction evidence="2">
        <text>2 GTP = 3',3'-c-di-GMP + 2 diphosphate</text>
        <dbReference type="Rhea" id="RHEA:24898"/>
        <dbReference type="ChEBI" id="CHEBI:33019"/>
        <dbReference type="ChEBI" id="CHEBI:37565"/>
        <dbReference type="ChEBI" id="CHEBI:58805"/>
        <dbReference type="EC" id="2.7.7.65"/>
    </reaction>
</comment>
<dbReference type="PANTHER" id="PTHR45138:SF9">
    <property type="entry name" value="DIGUANYLATE CYCLASE DGCM-RELATED"/>
    <property type="match status" value="1"/>
</dbReference>
<evidence type="ECO:0000259" key="4">
    <source>
        <dbReference type="PROSITE" id="PS50887"/>
    </source>
</evidence>
<evidence type="ECO:0000313" key="5">
    <source>
        <dbReference type="EMBL" id="MCS4556721.1"/>
    </source>
</evidence>
<evidence type="ECO:0000256" key="3">
    <source>
        <dbReference type="SAM" id="Phobius"/>
    </source>
</evidence>
<proteinExistence type="predicted"/>
<dbReference type="SMART" id="SM00267">
    <property type="entry name" value="GGDEF"/>
    <property type="match status" value="1"/>
</dbReference>
<dbReference type="Gene3D" id="3.30.70.270">
    <property type="match status" value="1"/>
</dbReference>
<evidence type="ECO:0000313" key="6">
    <source>
        <dbReference type="Proteomes" id="UP001201549"/>
    </source>
</evidence>
<keyword evidence="3" id="KW-0472">Membrane</keyword>
<dbReference type="RefSeq" id="WP_238896116.1">
    <property type="nucleotide sequence ID" value="NZ_JAKOGG010000005.1"/>
</dbReference>
<keyword evidence="3" id="KW-0812">Transmembrane</keyword>
<sequence>MFQDKLQAQWITPLVWAPYILVVIGAALALQFAKRQLLLSVLLTLINYLLIRHYLQAPIDQPLVRYVYTLLVIGLPLIMLLNQGLTERGLSHTNATALYGLAIIVFGLSTSFYILNAAYWVNLLDSYFAPRSYDLFVISSNGLICSLLILTLSLALYLWQRTSIQAGLFFVMLANLVPLYCLDVPYISSIFCTAAILIALATGIKTSHDLAYRDPLTGLNGRRKLFERLAGLSRPYALAMLDIDHFKKFNDTYGHDVGDDVLAMVASKIAEVRGGGEVFRYGGEEFTLIFSALNKQDAKAYLDEVRELIASTPFVVRDRSKRKTSSAQRRSNSKQAHKKVQITVSIGVAEYGAEQTKAEQIIKAADKALYRAKEQGRNCVIVG</sequence>
<dbReference type="InterPro" id="IPR029787">
    <property type="entry name" value="Nucleotide_cyclase"/>
</dbReference>
<gene>
    <name evidence="5" type="ORF">L9G74_09735</name>
</gene>
<keyword evidence="3" id="KW-1133">Transmembrane helix</keyword>
<dbReference type="InterPro" id="IPR043128">
    <property type="entry name" value="Rev_trsase/Diguanyl_cyclase"/>
</dbReference>
<dbReference type="Pfam" id="PF00990">
    <property type="entry name" value="GGDEF"/>
    <property type="match status" value="2"/>
</dbReference>
<dbReference type="PANTHER" id="PTHR45138">
    <property type="entry name" value="REGULATORY COMPONENTS OF SENSORY TRANSDUCTION SYSTEM"/>
    <property type="match status" value="1"/>
</dbReference>
<dbReference type="InterPro" id="IPR050469">
    <property type="entry name" value="Diguanylate_Cyclase"/>
</dbReference>
<feature type="transmembrane region" description="Helical" evidence="3">
    <location>
        <begin position="164"/>
        <end position="180"/>
    </location>
</feature>
<comment type="caution">
    <text evidence="5">The sequence shown here is derived from an EMBL/GenBank/DDBJ whole genome shotgun (WGS) entry which is preliminary data.</text>
</comment>
<accession>A0ABT2FK69</accession>
<dbReference type="CDD" id="cd01949">
    <property type="entry name" value="GGDEF"/>
    <property type="match status" value="1"/>
</dbReference>
<dbReference type="Proteomes" id="UP001201549">
    <property type="component" value="Unassembled WGS sequence"/>
</dbReference>
<feature type="transmembrane region" description="Helical" evidence="3">
    <location>
        <begin position="37"/>
        <end position="55"/>
    </location>
</feature>
<feature type="transmembrane region" description="Helical" evidence="3">
    <location>
        <begin position="135"/>
        <end position="157"/>
    </location>
</feature>
<evidence type="ECO:0000256" key="1">
    <source>
        <dbReference type="ARBA" id="ARBA00012528"/>
    </source>
</evidence>
<keyword evidence="6" id="KW-1185">Reference proteome</keyword>
<dbReference type="InterPro" id="IPR000160">
    <property type="entry name" value="GGDEF_dom"/>
</dbReference>
<protein>
    <recommendedName>
        <fullName evidence="1">diguanylate cyclase</fullName>
        <ecNumber evidence="1">2.7.7.65</ecNumber>
    </recommendedName>
</protein>
<feature type="transmembrane region" description="Helical" evidence="3">
    <location>
        <begin position="6"/>
        <end position="30"/>
    </location>
</feature>
<reference evidence="6" key="1">
    <citation type="submission" date="2023-07" db="EMBL/GenBank/DDBJ databases">
        <title>Shewanella mangrovi sp. nov., an acetaldehyde- degrading bacterium isolated from mangrove sediment.</title>
        <authorList>
            <person name="Liu Y."/>
        </authorList>
    </citation>
    <scope>NUCLEOTIDE SEQUENCE [LARGE SCALE GENOMIC DNA]</scope>
    <source>
        <strain evidence="6">C32</strain>
    </source>
</reference>